<dbReference type="RefSeq" id="XP_021886447.1">
    <property type="nucleotide sequence ID" value="XM_022022412.1"/>
</dbReference>
<reference evidence="1 2" key="1">
    <citation type="submission" date="2016-07" db="EMBL/GenBank/DDBJ databases">
        <title>Pervasive Adenine N6-methylation of Active Genes in Fungi.</title>
        <authorList>
            <consortium name="DOE Joint Genome Institute"/>
            <person name="Mondo S.J."/>
            <person name="Dannebaum R.O."/>
            <person name="Kuo R.C."/>
            <person name="Labutti K."/>
            <person name="Haridas S."/>
            <person name="Kuo A."/>
            <person name="Salamov A."/>
            <person name="Ahrendt S.R."/>
            <person name="Lipzen A."/>
            <person name="Sullivan W."/>
            <person name="Andreopoulos W.B."/>
            <person name="Clum A."/>
            <person name="Lindquist E."/>
            <person name="Daum C."/>
            <person name="Ramamoorthy G.K."/>
            <person name="Gryganskyi A."/>
            <person name="Culley D."/>
            <person name="Magnuson J.K."/>
            <person name="James T.Y."/>
            <person name="O'Malley M.A."/>
            <person name="Stajich J.E."/>
            <person name="Spatafora J.W."/>
            <person name="Visel A."/>
            <person name="Grigoriev I.V."/>
        </authorList>
    </citation>
    <scope>NUCLEOTIDE SEQUENCE [LARGE SCALE GENOMIC DNA]</scope>
    <source>
        <strain evidence="1 2">NRRL 3116</strain>
    </source>
</reference>
<sequence length="149" mass="16644">MFSSSSHSSKPTGSTHFGLKTFLKAAATFLVLSQAAMQAQAGACESIRLDIMTDWTSDTQVKPGYIAQFWESPEYRTALSGRLGVYEWSQDRKLMLFVNLKMNDPKKHSYGVVNINLEYKGRPYGFDVPSQTTFNGNGRVDRFDGCVPL</sequence>
<dbReference type="GeneID" id="33564256"/>
<gene>
    <name evidence="1" type="ORF">BCR41DRAFT_344052</name>
</gene>
<accession>A0A1Y2H418</accession>
<protein>
    <submittedName>
        <fullName evidence="1">Uncharacterized protein</fullName>
    </submittedName>
</protein>
<evidence type="ECO:0000313" key="2">
    <source>
        <dbReference type="Proteomes" id="UP000193648"/>
    </source>
</evidence>
<evidence type="ECO:0000313" key="1">
    <source>
        <dbReference type="EMBL" id="ORZ28774.1"/>
    </source>
</evidence>
<comment type="caution">
    <text evidence="1">The sequence shown here is derived from an EMBL/GenBank/DDBJ whole genome shotgun (WGS) entry which is preliminary data.</text>
</comment>
<dbReference type="AlphaFoldDB" id="A0A1Y2H418"/>
<name>A0A1Y2H418_9FUNG</name>
<dbReference type="EMBL" id="MCFF01000001">
    <property type="protein sequence ID" value="ORZ28774.1"/>
    <property type="molecule type" value="Genomic_DNA"/>
</dbReference>
<organism evidence="1 2">
    <name type="scientific">Lobosporangium transversale</name>
    <dbReference type="NCBI Taxonomy" id="64571"/>
    <lineage>
        <taxon>Eukaryota</taxon>
        <taxon>Fungi</taxon>
        <taxon>Fungi incertae sedis</taxon>
        <taxon>Mucoromycota</taxon>
        <taxon>Mortierellomycotina</taxon>
        <taxon>Mortierellomycetes</taxon>
        <taxon>Mortierellales</taxon>
        <taxon>Mortierellaceae</taxon>
        <taxon>Lobosporangium</taxon>
    </lineage>
</organism>
<keyword evidence="2" id="KW-1185">Reference proteome</keyword>
<proteinExistence type="predicted"/>
<dbReference type="Proteomes" id="UP000193648">
    <property type="component" value="Unassembled WGS sequence"/>
</dbReference>
<dbReference type="InParanoid" id="A0A1Y2H418"/>